<evidence type="ECO:0000259" key="2">
    <source>
        <dbReference type="Pfam" id="PF10536"/>
    </source>
</evidence>
<dbReference type="Proteomes" id="UP000027138">
    <property type="component" value="Unassembled WGS sequence"/>
</dbReference>
<evidence type="ECO:0000313" key="4">
    <source>
        <dbReference type="Proteomes" id="UP000027138"/>
    </source>
</evidence>
<dbReference type="AlphaFoldDB" id="A0A067KFZ3"/>
<gene>
    <name evidence="3" type="ORF">JCGZ_15525</name>
</gene>
<name>A0A067KFZ3_JATCU</name>
<evidence type="ECO:0000256" key="1">
    <source>
        <dbReference type="SAM" id="MobiDB-lite"/>
    </source>
</evidence>
<evidence type="ECO:0000313" key="3">
    <source>
        <dbReference type="EMBL" id="KDP30724.1"/>
    </source>
</evidence>
<dbReference type="InterPro" id="IPR019557">
    <property type="entry name" value="AminoTfrase-like_pln_mobile"/>
</dbReference>
<dbReference type="PANTHER" id="PTHR46033">
    <property type="entry name" value="PROTEIN MAIN-LIKE 2"/>
    <property type="match status" value="1"/>
</dbReference>
<feature type="compositionally biased region" description="Acidic residues" evidence="1">
    <location>
        <begin position="540"/>
        <end position="551"/>
    </location>
</feature>
<feature type="domain" description="Aminotransferase-like plant mobile" evidence="2">
    <location>
        <begin position="127"/>
        <end position="274"/>
    </location>
</feature>
<protein>
    <recommendedName>
        <fullName evidence="2">Aminotransferase-like plant mobile domain-containing protein</fullName>
    </recommendedName>
</protein>
<keyword evidence="4" id="KW-1185">Reference proteome</keyword>
<dbReference type="PANTHER" id="PTHR46033:SF8">
    <property type="entry name" value="PROTEIN MAINTENANCE OF MERISTEMS-LIKE"/>
    <property type="match status" value="1"/>
</dbReference>
<feature type="region of interest" description="Disordered" evidence="1">
    <location>
        <begin position="536"/>
        <end position="574"/>
    </location>
</feature>
<reference evidence="3 4" key="1">
    <citation type="journal article" date="2014" name="PLoS ONE">
        <title>Global Analysis of Gene Expression Profiles in Physic Nut (Jatropha curcas L.) Seedlings Exposed to Salt Stress.</title>
        <authorList>
            <person name="Zhang L."/>
            <person name="Zhang C."/>
            <person name="Wu P."/>
            <person name="Chen Y."/>
            <person name="Li M."/>
            <person name="Jiang H."/>
            <person name="Wu G."/>
        </authorList>
    </citation>
    <scope>NUCLEOTIDE SEQUENCE [LARGE SCALE GENOMIC DNA]</scope>
    <source>
        <strain evidence="4">cv. GZQX0401</strain>
        <tissue evidence="3">Young leaves</tissue>
    </source>
</reference>
<sequence length="574" mass="64839">MAQVPEIPASAYTPEMETLGVILDIPVFEGDRIPVNRNALTSGTRPLQFLSAPSSDFPVRYNTDVMRGFQSEDDLSKARAGGSSTDASAFWDLLDPPMRSRVIIAGFGDYALGLRRTQPRFPPVMRYALMERWNDCTHSFIFGLGEMTLTPTDFTAITGLGFDGDAVPLDSRYQTTALAAELVATLLGVTTRTRYTSQGYVSYEVMYKFWAERSRARLSAWMELPADDLSLVGTYDWASLALAHLYHGLDVWTRGSGESNWQFLSPLEVWAYEYRIYPGGPESGTLAEAWRIPRYLYKESFEYHLPVNTQILRIKKPVFSDCKQSGRTGGHFENLSELFLTSWEGDAWTVYAPRVRAEALTRSRVLLQGYWLDRYYLRERVFEIRTAKAQRRVPVAPPRHMCTLDGMTPEDRLLEYGDFPADDYLVPGDYASYLSTRLRTRLPDAETDAPAGPTGVVLGDISFPPGMEVTLDPTLGLGPTLAIPADLRQVPAQRYQELYQRFCFARTYIARLYPEHCEMMENDRLRTRLEVEGIPLDFLDKEEDDDDEASSDDAPPPPPSSVRHAAAGPSQRRR</sequence>
<dbReference type="Pfam" id="PF10536">
    <property type="entry name" value="PMD"/>
    <property type="match status" value="1"/>
</dbReference>
<dbReference type="InterPro" id="IPR044824">
    <property type="entry name" value="MAIN-like"/>
</dbReference>
<accession>A0A067KFZ3</accession>
<organism evidence="3 4">
    <name type="scientific">Jatropha curcas</name>
    <name type="common">Barbados nut</name>
    <dbReference type="NCBI Taxonomy" id="180498"/>
    <lineage>
        <taxon>Eukaryota</taxon>
        <taxon>Viridiplantae</taxon>
        <taxon>Streptophyta</taxon>
        <taxon>Embryophyta</taxon>
        <taxon>Tracheophyta</taxon>
        <taxon>Spermatophyta</taxon>
        <taxon>Magnoliopsida</taxon>
        <taxon>eudicotyledons</taxon>
        <taxon>Gunneridae</taxon>
        <taxon>Pentapetalae</taxon>
        <taxon>rosids</taxon>
        <taxon>fabids</taxon>
        <taxon>Malpighiales</taxon>
        <taxon>Euphorbiaceae</taxon>
        <taxon>Crotonoideae</taxon>
        <taxon>Jatropheae</taxon>
        <taxon>Jatropha</taxon>
    </lineage>
</organism>
<dbReference type="GO" id="GO:0010073">
    <property type="term" value="P:meristem maintenance"/>
    <property type="evidence" value="ECO:0007669"/>
    <property type="project" value="InterPro"/>
</dbReference>
<dbReference type="EMBL" id="KK914644">
    <property type="protein sequence ID" value="KDP30724.1"/>
    <property type="molecule type" value="Genomic_DNA"/>
</dbReference>
<proteinExistence type="predicted"/>